<dbReference type="RefSeq" id="WP_128502043.1">
    <property type="nucleotide sequence ID" value="NZ_CP035107.1"/>
</dbReference>
<keyword evidence="1" id="KW-0812">Transmembrane</keyword>
<feature type="transmembrane region" description="Helical" evidence="1">
    <location>
        <begin position="12"/>
        <end position="30"/>
    </location>
</feature>
<accession>A0A3R5UVP0</accession>
<dbReference type="EMBL" id="CP035107">
    <property type="protein sequence ID" value="QAR31622.1"/>
    <property type="molecule type" value="Genomic_DNA"/>
</dbReference>
<evidence type="ECO:0000313" key="3">
    <source>
        <dbReference type="Proteomes" id="UP000287701"/>
    </source>
</evidence>
<gene>
    <name evidence="2" type="ORF">EQP59_09855</name>
</gene>
<name>A0A3R5UVP0_ORNRH</name>
<protein>
    <recommendedName>
        <fullName evidence="4">Nitrogen fixation protein FixH</fullName>
    </recommendedName>
</protein>
<dbReference type="Proteomes" id="UP000287701">
    <property type="component" value="Chromosome"/>
</dbReference>
<dbReference type="Pfam" id="PF05751">
    <property type="entry name" value="FixH"/>
    <property type="match status" value="1"/>
</dbReference>
<evidence type="ECO:0000313" key="2">
    <source>
        <dbReference type="EMBL" id="QAR31622.1"/>
    </source>
</evidence>
<evidence type="ECO:0000256" key="1">
    <source>
        <dbReference type="SAM" id="Phobius"/>
    </source>
</evidence>
<evidence type="ECO:0008006" key="4">
    <source>
        <dbReference type="Google" id="ProtNLM"/>
    </source>
</evidence>
<keyword evidence="1" id="KW-1133">Transmembrane helix</keyword>
<organism evidence="2 3">
    <name type="scientific">Ornithobacterium rhinotracheale</name>
    <dbReference type="NCBI Taxonomy" id="28251"/>
    <lineage>
        <taxon>Bacteria</taxon>
        <taxon>Pseudomonadati</taxon>
        <taxon>Bacteroidota</taxon>
        <taxon>Flavobacteriia</taxon>
        <taxon>Flavobacteriales</taxon>
        <taxon>Weeksellaceae</taxon>
        <taxon>Ornithobacterium</taxon>
    </lineage>
</organism>
<sequence length="148" mass="17045">MAKFNFTWGHGVILALVGFMAFILSLIFLADTPGDLVSENYYEHSLNYQKETIEAEKNTNTLVHKPEVRLQANGINIVFPKEIKPSEGSVLLIRGAYAKDDVKDTLHLRNQQQLIPAAKLQKGEYDMELRWKNNGDFYLIKKRIEWGY</sequence>
<dbReference type="AlphaFoldDB" id="A0A3R5UVP0"/>
<dbReference type="InterPro" id="IPR008620">
    <property type="entry name" value="FixH"/>
</dbReference>
<keyword evidence="1" id="KW-0472">Membrane</keyword>
<dbReference type="OrthoDB" id="1493774at2"/>
<proteinExistence type="predicted"/>
<reference evidence="2 3" key="1">
    <citation type="submission" date="2019-01" db="EMBL/GenBank/DDBJ databases">
        <title>Whole Genome of Ornithobacterium rhinotracheale FARPER-174b.</title>
        <authorList>
            <person name="Tataje-Lavanda L.A."/>
            <person name="Montalvan A."/>
            <person name="Montesinos R."/>
            <person name="Zimic M."/>
            <person name="Fernandez-Sanchez M."/>
            <person name="Fernandez-Diaz M."/>
        </authorList>
    </citation>
    <scope>NUCLEOTIDE SEQUENCE [LARGE SCALE GENOMIC DNA]</scope>
    <source>
        <strain evidence="2 3">FARPER-174b</strain>
    </source>
</reference>